<reference evidence="2" key="1">
    <citation type="journal article" date="2019" name="Int. J. Syst. Evol. Microbiol.">
        <title>The Global Catalogue of Microorganisms (GCM) 10K type strain sequencing project: providing services to taxonomists for standard genome sequencing and annotation.</title>
        <authorList>
            <consortium name="The Broad Institute Genomics Platform"/>
            <consortium name="The Broad Institute Genome Sequencing Center for Infectious Disease"/>
            <person name="Wu L."/>
            <person name="Ma J."/>
        </authorList>
    </citation>
    <scope>NUCLEOTIDE SEQUENCE [LARGE SCALE GENOMIC DNA]</scope>
    <source>
        <strain evidence="2">KCTC 52438</strain>
    </source>
</reference>
<comment type="caution">
    <text evidence="1">The sequence shown here is derived from an EMBL/GenBank/DDBJ whole genome shotgun (WGS) entry which is preliminary data.</text>
</comment>
<evidence type="ECO:0008006" key="3">
    <source>
        <dbReference type="Google" id="ProtNLM"/>
    </source>
</evidence>
<dbReference type="Proteomes" id="UP001595476">
    <property type="component" value="Unassembled WGS sequence"/>
</dbReference>
<sequence>MKFLPYLLLLITLGCSSVYNYEEVSLYQDMTMYLVEVKGQRRLMAHDPISAIKGATYEETKHFKIPRSSGRIEGYEIEVPKGYYKYVGFIDIQTDRITIDLKYNDTDQGRQIDTGWSGEYKLVRK</sequence>
<dbReference type="EMBL" id="JBHRSZ010000002">
    <property type="protein sequence ID" value="MFC3150620.1"/>
    <property type="molecule type" value="Genomic_DNA"/>
</dbReference>
<protein>
    <recommendedName>
        <fullName evidence="3">Lipoprotein</fullName>
    </recommendedName>
</protein>
<keyword evidence="2" id="KW-1185">Reference proteome</keyword>
<evidence type="ECO:0000313" key="1">
    <source>
        <dbReference type="EMBL" id="MFC3150620.1"/>
    </source>
</evidence>
<dbReference type="RefSeq" id="WP_386717747.1">
    <property type="nucleotide sequence ID" value="NZ_JBHRSZ010000002.1"/>
</dbReference>
<proteinExistence type="predicted"/>
<gene>
    <name evidence="1" type="ORF">ACFOEK_06260</name>
</gene>
<dbReference type="PROSITE" id="PS51257">
    <property type="entry name" value="PROKAR_LIPOPROTEIN"/>
    <property type="match status" value="1"/>
</dbReference>
<name>A0ABV7HET3_9GAMM</name>
<accession>A0ABV7HET3</accession>
<evidence type="ECO:0000313" key="2">
    <source>
        <dbReference type="Proteomes" id="UP001595476"/>
    </source>
</evidence>
<organism evidence="1 2">
    <name type="scientific">Litoribrevibacter euphylliae</name>
    <dbReference type="NCBI Taxonomy" id="1834034"/>
    <lineage>
        <taxon>Bacteria</taxon>
        <taxon>Pseudomonadati</taxon>
        <taxon>Pseudomonadota</taxon>
        <taxon>Gammaproteobacteria</taxon>
        <taxon>Oceanospirillales</taxon>
        <taxon>Oceanospirillaceae</taxon>
        <taxon>Litoribrevibacter</taxon>
    </lineage>
</organism>